<feature type="transmembrane region" description="Helical" evidence="6">
    <location>
        <begin position="344"/>
        <end position="366"/>
    </location>
</feature>
<accession>A0A9D2BPM4</accession>
<evidence type="ECO:0000256" key="1">
    <source>
        <dbReference type="ARBA" id="ARBA00004651"/>
    </source>
</evidence>
<protein>
    <submittedName>
        <fullName evidence="9">ABC transporter permease</fullName>
    </submittedName>
</protein>
<evidence type="ECO:0000313" key="10">
    <source>
        <dbReference type="Proteomes" id="UP000823847"/>
    </source>
</evidence>
<name>A0A9D2BPM4_9BACT</name>
<feature type="transmembrane region" description="Helical" evidence="6">
    <location>
        <begin position="294"/>
        <end position="312"/>
    </location>
</feature>
<feature type="domain" description="MacB-like periplasmic core" evidence="8">
    <location>
        <begin position="20"/>
        <end position="248"/>
    </location>
</feature>
<dbReference type="PANTHER" id="PTHR30572">
    <property type="entry name" value="MEMBRANE COMPONENT OF TRANSPORTER-RELATED"/>
    <property type="match status" value="1"/>
</dbReference>
<feature type="domain" description="ABC3 transporter permease C-terminal" evidence="7">
    <location>
        <begin position="295"/>
        <end position="418"/>
    </location>
</feature>
<dbReference type="PANTHER" id="PTHR30572:SF18">
    <property type="entry name" value="ABC-TYPE MACROLIDE FAMILY EXPORT SYSTEM PERMEASE COMPONENT 2"/>
    <property type="match status" value="1"/>
</dbReference>
<dbReference type="AlphaFoldDB" id="A0A9D2BPM4"/>
<evidence type="ECO:0000313" key="9">
    <source>
        <dbReference type="EMBL" id="HIX85752.1"/>
    </source>
</evidence>
<dbReference type="GO" id="GO:0005886">
    <property type="term" value="C:plasma membrane"/>
    <property type="evidence" value="ECO:0007669"/>
    <property type="project" value="UniProtKB-SubCell"/>
</dbReference>
<dbReference type="EMBL" id="DXEN01000024">
    <property type="protein sequence ID" value="HIX85752.1"/>
    <property type="molecule type" value="Genomic_DNA"/>
</dbReference>
<dbReference type="Proteomes" id="UP000823847">
    <property type="component" value="Unassembled WGS sequence"/>
</dbReference>
<comment type="subcellular location">
    <subcellularLocation>
        <location evidence="1">Cell membrane</location>
        <topology evidence="1">Multi-pass membrane protein</topology>
    </subcellularLocation>
</comment>
<dbReference type="InterPro" id="IPR025857">
    <property type="entry name" value="MacB_PCD"/>
</dbReference>
<evidence type="ECO:0000256" key="6">
    <source>
        <dbReference type="SAM" id="Phobius"/>
    </source>
</evidence>
<dbReference type="InterPro" id="IPR003838">
    <property type="entry name" value="ABC3_permease_C"/>
</dbReference>
<dbReference type="GO" id="GO:0022857">
    <property type="term" value="F:transmembrane transporter activity"/>
    <property type="evidence" value="ECO:0007669"/>
    <property type="project" value="TreeGrafter"/>
</dbReference>
<keyword evidence="4 6" id="KW-1133">Transmembrane helix</keyword>
<evidence type="ECO:0000256" key="5">
    <source>
        <dbReference type="ARBA" id="ARBA00023136"/>
    </source>
</evidence>
<keyword evidence="5 6" id="KW-0472">Membrane</keyword>
<gene>
    <name evidence="9" type="ORF">H9848_03985</name>
</gene>
<dbReference type="InterPro" id="IPR050250">
    <property type="entry name" value="Macrolide_Exporter_MacB"/>
</dbReference>
<dbReference type="Pfam" id="PF12704">
    <property type="entry name" value="MacB_PCD"/>
    <property type="match status" value="1"/>
</dbReference>
<evidence type="ECO:0000259" key="7">
    <source>
        <dbReference type="Pfam" id="PF02687"/>
    </source>
</evidence>
<evidence type="ECO:0000259" key="8">
    <source>
        <dbReference type="Pfam" id="PF12704"/>
    </source>
</evidence>
<dbReference type="Pfam" id="PF02687">
    <property type="entry name" value="FtsX"/>
    <property type="match status" value="1"/>
</dbReference>
<reference evidence="9" key="2">
    <citation type="submission" date="2021-04" db="EMBL/GenBank/DDBJ databases">
        <authorList>
            <person name="Gilroy R."/>
        </authorList>
    </citation>
    <scope>NUCLEOTIDE SEQUENCE</scope>
    <source>
        <strain evidence="9">ChiHecec2B26-12326</strain>
    </source>
</reference>
<proteinExistence type="predicted"/>
<feature type="transmembrane region" description="Helical" evidence="6">
    <location>
        <begin position="21"/>
        <end position="43"/>
    </location>
</feature>
<feature type="transmembrane region" description="Helical" evidence="6">
    <location>
        <begin position="386"/>
        <end position="406"/>
    </location>
</feature>
<sequence length="427" mass="46880">MFRQYFKQVIYQLRENPLVSWISIAGTALAIAVVLVLVLVFQINAAGFAPESNRGRFLYVWGTEVAPKNDGPGGRNRGAMSAEVVRECFYPLKTPEAVTAYTRGTLPVSLPGKRLFREYEVRYTDANYWKFFDHRFVEGGPFTEADFQSAIPAVVLSESLARRLFGSERATGREVVLDYVTYTVRGVVRDVPNPMMVSYFDVCIPYSCDKAKLVSNISMGENMVGSLNVLMLARSAADFDAIRAELDERVRRYNATKVDYEVSFPAGALSQLDSAMGSGGFRKVDWRSFMAESGAVFLFLLLVPALNLTGVVQSSVQKRKEEIGVRKAFGATGRNLLTQVLMENLVLTCIGGVIGIGLSILLLMAGKSYLLAGAEYGDIALTFPMLIRPGLFVATLLAVLVLNLLSAGIPAWLTMRQPIVEAIKGGE</sequence>
<organism evidence="9 10">
    <name type="scientific">Candidatus Parabacteroides intestinigallinarum</name>
    <dbReference type="NCBI Taxonomy" id="2838722"/>
    <lineage>
        <taxon>Bacteria</taxon>
        <taxon>Pseudomonadati</taxon>
        <taxon>Bacteroidota</taxon>
        <taxon>Bacteroidia</taxon>
        <taxon>Bacteroidales</taxon>
        <taxon>Tannerellaceae</taxon>
        <taxon>Parabacteroides</taxon>
    </lineage>
</organism>
<keyword evidence="3 6" id="KW-0812">Transmembrane</keyword>
<comment type="caution">
    <text evidence="9">The sequence shown here is derived from an EMBL/GenBank/DDBJ whole genome shotgun (WGS) entry which is preliminary data.</text>
</comment>
<evidence type="ECO:0000256" key="3">
    <source>
        <dbReference type="ARBA" id="ARBA00022692"/>
    </source>
</evidence>
<keyword evidence="2" id="KW-1003">Cell membrane</keyword>
<reference evidence="9" key="1">
    <citation type="journal article" date="2021" name="PeerJ">
        <title>Extensive microbial diversity within the chicken gut microbiome revealed by metagenomics and culture.</title>
        <authorList>
            <person name="Gilroy R."/>
            <person name="Ravi A."/>
            <person name="Getino M."/>
            <person name="Pursley I."/>
            <person name="Horton D.L."/>
            <person name="Alikhan N.F."/>
            <person name="Baker D."/>
            <person name="Gharbi K."/>
            <person name="Hall N."/>
            <person name="Watson M."/>
            <person name="Adriaenssens E.M."/>
            <person name="Foster-Nyarko E."/>
            <person name="Jarju S."/>
            <person name="Secka A."/>
            <person name="Antonio M."/>
            <person name="Oren A."/>
            <person name="Chaudhuri R.R."/>
            <person name="La Ragione R."/>
            <person name="Hildebrand F."/>
            <person name="Pallen M.J."/>
        </authorList>
    </citation>
    <scope>NUCLEOTIDE SEQUENCE</scope>
    <source>
        <strain evidence="9">ChiHecec2B26-12326</strain>
    </source>
</reference>
<evidence type="ECO:0000256" key="2">
    <source>
        <dbReference type="ARBA" id="ARBA00022475"/>
    </source>
</evidence>
<evidence type="ECO:0000256" key="4">
    <source>
        <dbReference type="ARBA" id="ARBA00022989"/>
    </source>
</evidence>